<proteinExistence type="predicted"/>
<organism evidence="1 2">
    <name type="scientific">Listeria weihenstephanensis</name>
    <dbReference type="NCBI Taxonomy" id="1006155"/>
    <lineage>
        <taxon>Bacteria</taxon>
        <taxon>Bacillati</taxon>
        <taxon>Bacillota</taxon>
        <taxon>Bacilli</taxon>
        <taxon>Bacillales</taxon>
        <taxon>Listeriaceae</taxon>
        <taxon>Listeria</taxon>
    </lineage>
</organism>
<dbReference type="AlphaFoldDB" id="A0A841ZA92"/>
<dbReference type="RefSeq" id="WP_185427559.1">
    <property type="nucleotide sequence ID" value="NZ_JAARRL010000040.1"/>
</dbReference>
<dbReference type="EMBL" id="JAARRL010000040">
    <property type="protein sequence ID" value="MBC1502080.1"/>
    <property type="molecule type" value="Genomic_DNA"/>
</dbReference>
<dbReference type="Proteomes" id="UP000564536">
    <property type="component" value="Unassembled WGS sequence"/>
</dbReference>
<evidence type="ECO:0000313" key="1">
    <source>
        <dbReference type="EMBL" id="MBC1502080.1"/>
    </source>
</evidence>
<reference evidence="1 2" key="1">
    <citation type="submission" date="2020-03" db="EMBL/GenBank/DDBJ databases">
        <title>Soil Listeria distribution.</title>
        <authorList>
            <person name="Liao J."/>
            <person name="Wiedmann M."/>
        </authorList>
    </citation>
    <scope>NUCLEOTIDE SEQUENCE [LARGE SCALE GENOMIC DNA]</scope>
    <source>
        <strain evidence="1 2">FSL L7-1523</strain>
    </source>
</reference>
<name>A0A841ZA92_9LIST</name>
<gene>
    <name evidence="1" type="ORF">HB943_15875</name>
</gene>
<comment type="caution">
    <text evidence="1">The sequence shown here is derived from an EMBL/GenBank/DDBJ whole genome shotgun (WGS) entry which is preliminary data.</text>
</comment>
<accession>A0A841ZA92</accession>
<evidence type="ECO:0000313" key="2">
    <source>
        <dbReference type="Proteomes" id="UP000564536"/>
    </source>
</evidence>
<protein>
    <submittedName>
        <fullName evidence="1">Uncharacterized protein</fullName>
    </submittedName>
</protein>
<sequence>MATTVIKNTELYFDNEKEYENFMSRIDGTAESINKYVKKTREEVSKIKSININGVEIPVR</sequence>